<gene>
    <name evidence="1" type="ORF">V6984_02915</name>
</gene>
<dbReference type="EMBL" id="CP146256">
    <property type="protein sequence ID" value="XAH74733.1"/>
    <property type="molecule type" value="Genomic_DNA"/>
</dbReference>
<dbReference type="RefSeq" id="WP_342758317.1">
    <property type="nucleotide sequence ID" value="NZ_CP146256.1"/>
</dbReference>
<evidence type="ECO:0008006" key="3">
    <source>
        <dbReference type="Google" id="ProtNLM"/>
    </source>
</evidence>
<proteinExistence type="predicted"/>
<reference evidence="1 2" key="1">
    <citation type="submission" date="2024-02" db="EMBL/GenBank/DDBJ databases">
        <title>Bacterial strain from lacustrine sediment.</title>
        <authorList>
            <person name="Petit C."/>
            <person name="Fadhlaoui K."/>
        </authorList>
    </citation>
    <scope>NUCLEOTIDE SEQUENCE [LARGE SCALE GENOMIC DNA]</scope>
    <source>
        <strain evidence="1 2">IPX-CK</strain>
    </source>
</reference>
<protein>
    <recommendedName>
        <fullName evidence="3">Phage protein</fullName>
    </recommendedName>
</protein>
<evidence type="ECO:0000313" key="2">
    <source>
        <dbReference type="Proteomes" id="UP001451571"/>
    </source>
</evidence>
<evidence type="ECO:0000313" key="1">
    <source>
        <dbReference type="EMBL" id="XAH74733.1"/>
    </source>
</evidence>
<name>A0ABZ3EWV2_9FIRM</name>
<keyword evidence="2" id="KW-1185">Reference proteome</keyword>
<dbReference type="Proteomes" id="UP001451571">
    <property type="component" value="Chromosome"/>
</dbReference>
<sequence length="63" mass="7343">MNELVKKIMEKNRKAIDENFKIIMEDKLPTAELIKLEFESIRSLIDYSEKLALEGESAIETLE</sequence>
<accession>A0ABZ3EWV2</accession>
<organism evidence="1 2">
    <name type="scientific">Kineothrix sedimenti</name>
    <dbReference type="NCBI Taxonomy" id="3123317"/>
    <lineage>
        <taxon>Bacteria</taxon>
        <taxon>Bacillati</taxon>
        <taxon>Bacillota</taxon>
        <taxon>Clostridia</taxon>
        <taxon>Lachnospirales</taxon>
        <taxon>Lachnospiraceae</taxon>
        <taxon>Kineothrix</taxon>
    </lineage>
</organism>